<proteinExistence type="predicted"/>
<name>A0A845BGI1_9NEIS</name>
<evidence type="ECO:0000313" key="1">
    <source>
        <dbReference type="EMBL" id="MXR35847.1"/>
    </source>
</evidence>
<dbReference type="Proteomes" id="UP000467214">
    <property type="component" value="Unassembled WGS sequence"/>
</dbReference>
<accession>A0A845BGI1</accession>
<keyword evidence="2" id="KW-1185">Reference proteome</keyword>
<dbReference type="AlphaFoldDB" id="A0A845BGI1"/>
<protein>
    <recommendedName>
        <fullName evidence="3">KfrA N-terminal DNA-binding domain-containing protein</fullName>
    </recommendedName>
</protein>
<gene>
    <name evidence="1" type="ORF">GQF02_02515</name>
</gene>
<evidence type="ECO:0000313" key="2">
    <source>
        <dbReference type="Proteomes" id="UP000467214"/>
    </source>
</evidence>
<reference evidence="1 2" key="1">
    <citation type="submission" date="2019-12" db="EMBL/GenBank/DDBJ databases">
        <title>Neisseriaceae gen. nov. sp. Genome sequencing and assembly.</title>
        <authorList>
            <person name="Liu Z."/>
            <person name="Li A."/>
        </authorList>
    </citation>
    <scope>NUCLEOTIDE SEQUENCE [LARGE SCALE GENOMIC DNA]</scope>
    <source>
        <strain evidence="1 2">B2N2-7</strain>
    </source>
</reference>
<comment type="caution">
    <text evidence="1">The sequence shown here is derived from an EMBL/GenBank/DDBJ whole genome shotgun (WGS) entry which is preliminary data.</text>
</comment>
<sequence length="176" mass="20269">MFNMIWRYPMKKIPLTLETVLDACALFETQSRQLSVRAMRDHLGGSAQETITEGLRVWKKKKESEQSLIELDESVLKTLIAWAQGQRTRAAVELRLEVTELQRRLLEADEMSSLWSAEVEILGNERDLLRQQVASLSAIALERKEQLLRLEAQHDALVDQVGDLRRQLRMKKDVGS</sequence>
<dbReference type="EMBL" id="WSSB01000001">
    <property type="protein sequence ID" value="MXR35847.1"/>
    <property type="molecule type" value="Genomic_DNA"/>
</dbReference>
<evidence type="ECO:0008006" key="3">
    <source>
        <dbReference type="Google" id="ProtNLM"/>
    </source>
</evidence>
<organism evidence="1 2">
    <name type="scientific">Craterilacuibacter sinensis</name>
    <dbReference type="NCBI Taxonomy" id="2686017"/>
    <lineage>
        <taxon>Bacteria</taxon>
        <taxon>Pseudomonadati</taxon>
        <taxon>Pseudomonadota</taxon>
        <taxon>Betaproteobacteria</taxon>
        <taxon>Neisseriales</taxon>
        <taxon>Neisseriaceae</taxon>
        <taxon>Craterilacuibacter</taxon>
    </lineage>
</organism>